<dbReference type="Gene3D" id="1.10.357.10">
    <property type="entry name" value="Tetracycline Repressor, domain 2"/>
    <property type="match status" value="1"/>
</dbReference>
<dbReference type="PANTHER" id="PTHR43479">
    <property type="entry name" value="ACREF/ENVCD OPERON REPRESSOR-RELATED"/>
    <property type="match status" value="1"/>
</dbReference>
<keyword evidence="1" id="KW-0678">Repressor</keyword>
<keyword evidence="2 3" id="KW-0238">DNA-binding</keyword>
<dbReference type="SUPFAM" id="SSF46689">
    <property type="entry name" value="Homeodomain-like"/>
    <property type="match status" value="1"/>
</dbReference>
<reference evidence="5" key="1">
    <citation type="submission" date="2021-03" db="EMBL/GenBank/DDBJ databases">
        <title>Genomic Encyclopedia of Type Strains, Phase IV (KMG-IV): sequencing the most valuable type-strain genomes for metagenomic binning, comparative biology and taxonomic classification.</title>
        <authorList>
            <person name="Goeker M."/>
        </authorList>
    </citation>
    <scope>NUCLEOTIDE SEQUENCE</scope>
    <source>
        <strain evidence="5">DSM 107338</strain>
    </source>
</reference>
<evidence type="ECO:0000259" key="4">
    <source>
        <dbReference type="PROSITE" id="PS50977"/>
    </source>
</evidence>
<dbReference type="InterPro" id="IPR009057">
    <property type="entry name" value="Homeodomain-like_sf"/>
</dbReference>
<feature type="domain" description="HTH tetR-type" evidence="4">
    <location>
        <begin position="11"/>
        <end position="71"/>
    </location>
</feature>
<feature type="DNA-binding region" description="H-T-H motif" evidence="3">
    <location>
        <begin position="34"/>
        <end position="53"/>
    </location>
</feature>
<evidence type="ECO:0000256" key="1">
    <source>
        <dbReference type="ARBA" id="ARBA00022491"/>
    </source>
</evidence>
<dbReference type="RefSeq" id="WP_149476055.1">
    <property type="nucleotide sequence ID" value="NZ_JAGGMB010000008.1"/>
</dbReference>
<dbReference type="GO" id="GO:0003677">
    <property type="term" value="F:DNA binding"/>
    <property type="evidence" value="ECO:0007669"/>
    <property type="project" value="UniProtKB-UniRule"/>
</dbReference>
<proteinExistence type="predicted"/>
<sequence length="204" mass="24168">MPKLTFFNLPEIKRNKLIKAAEAEFSRVPLSQASISNIVKAAEIPRGSFYQYFENKEDAYYFLLEEQWNKRQDKFIASLNKYNGDIFEAFKELFQLMLEEKKTEDGYNFLKNALLNVTHEIEDVFTRIFDEKQIDSNKLKEITPLINKDCLNISGEEEFYHIIQIITSVTFRNLVEKYTRNMSKEEALENFVIEMNLLKKGLYK</sequence>
<dbReference type="PROSITE" id="PS50977">
    <property type="entry name" value="HTH_TETR_2"/>
    <property type="match status" value="1"/>
</dbReference>
<dbReference type="AlphaFoldDB" id="A0A9X0YWM9"/>
<dbReference type="EMBL" id="JAGGMB010000008">
    <property type="protein sequence ID" value="MBP2078361.1"/>
    <property type="molecule type" value="Genomic_DNA"/>
</dbReference>
<gene>
    <name evidence="5" type="ORF">J2Z64_002625</name>
</gene>
<protein>
    <submittedName>
        <fullName evidence="5">AcrR family transcriptional regulator</fullName>
    </submittedName>
</protein>
<evidence type="ECO:0000256" key="2">
    <source>
        <dbReference type="ARBA" id="ARBA00023125"/>
    </source>
</evidence>
<keyword evidence="6" id="KW-1185">Reference proteome</keyword>
<name>A0A9X0YWM9_9BACI</name>
<evidence type="ECO:0000256" key="3">
    <source>
        <dbReference type="PROSITE-ProRule" id="PRU00335"/>
    </source>
</evidence>
<dbReference type="PANTHER" id="PTHR43479:SF11">
    <property type="entry name" value="ACREF_ENVCD OPERON REPRESSOR-RELATED"/>
    <property type="match status" value="1"/>
</dbReference>
<dbReference type="Proteomes" id="UP001138793">
    <property type="component" value="Unassembled WGS sequence"/>
</dbReference>
<evidence type="ECO:0000313" key="6">
    <source>
        <dbReference type="Proteomes" id="UP001138793"/>
    </source>
</evidence>
<dbReference type="InterPro" id="IPR050624">
    <property type="entry name" value="HTH-type_Tx_Regulator"/>
</dbReference>
<comment type="caution">
    <text evidence="5">The sequence shown here is derived from an EMBL/GenBank/DDBJ whole genome shotgun (WGS) entry which is preliminary data.</text>
</comment>
<dbReference type="OrthoDB" id="9812484at2"/>
<dbReference type="Pfam" id="PF00440">
    <property type="entry name" value="TetR_N"/>
    <property type="match status" value="1"/>
</dbReference>
<dbReference type="Pfam" id="PF17924">
    <property type="entry name" value="TetR_C_19"/>
    <property type="match status" value="1"/>
</dbReference>
<evidence type="ECO:0000313" key="5">
    <source>
        <dbReference type="EMBL" id="MBP2078361.1"/>
    </source>
</evidence>
<dbReference type="InterPro" id="IPR001647">
    <property type="entry name" value="HTH_TetR"/>
</dbReference>
<accession>A0A9X0YWM9</accession>
<organism evidence="5 6">
    <name type="scientific">Oceanobacillus polygoni</name>
    <dbReference type="NCBI Taxonomy" id="1235259"/>
    <lineage>
        <taxon>Bacteria</taxon>
        <taxon>Bacillati</taxon>
        <taxon>Bacillota</taxon>
        <taxon>Bacilli</taxon>
        <taxon>Bacillales</taxon>
        <taxon>Bacillaceae</taxon>
        <taxon>Oceanobacillus</taxon>
    </lineage>
</organism>